<gene>
    <name evidence="4" type="ORF">Glove_81g58</name>
</gene>
<sequence>MRSSSPNWDQNPEENWKTDDNNTKSDWSISGWEDDDIFEESVRRFEDDLNQVFCDFYDEWRHLLPKEKSFPMQDSHKIPPIEVNEEDNILHIHVELPDFPKERIGVFVFWDTLFICDVNWDKKPLHGRFTATIPLPFKIISKLSQVIIKNGVIDMNLLRFTLPFPFRRLITYKTN</sequence>
<dbReference type="PROSITE" id="PS01031">
    <property type="entry name" value="SHSP"/>
    <property type="match status" value="1"/>
</dbReference>
<keyword evidence="5" id="KW-1185">Reference proteome</keyword>
<organism evidence="4 5">
    <name type="scientific">Diversispora epigaea</name>
    <dbReference type="NCBI Taxonomy" id="1348612"/>
    <lineage>
        <taxon>Eukaryota</taxon>
        <taxon>Fungi</taxon>
        <taxon>Fungi incertae sedis</taxon>
        <taxon>Mucoromycota</taxon>
        <taxon>Glomeromycotina</taxon>
        <taxon>Glomeromycetes</taxon>
        <taxon>Diversisporales</taxon>
        <taxon>Diversisporaceae</taxon>
        <taxon>Diversispora</taxon>
    </lineage>
</organism>
<dbReference type="EMBL" id="PQFF01000077">
    <property type="protein sequence ID" value="RHZ84475.1"/>
    <property type="molecule type" value="Genomic_DNA"/>
</dbReference>
<comment type="caution">
    <text evidence="4">The sequence shown here is derived from an EMBL/GenBank/DDBJ whole genome shotgun (WGS) entry which is preliminary data.</text>
</comment>
<evidence type="ECO:0000313" key="5">
    <source>
        <dbReference type="Proteomes" id="UP000266861"/>
    </source>
</evidence>
<feature type="compositionally biased region" description="Polar residues" evidence="2">
    <location>
        <begin position="1"/>
        <end position="10"/>
    </location>
</feature>
<evidence type="ECO:0000259" key="3">
    <source>
        <dbReference type="PROSITE" id="PS01031"/>
    </source>
</evidence>
<feature type="domain" description="SHSP" evidence="3">
    <location>
        <begin position="72"/>
        <end position="175"/>
    </location>
</feature>
<evidence type="ECO:0000313" key="4">
    <source>
        <dbReference type="EMBL" id="RHZ84475.1"/>
    </source>
</evidence>
<dbReference type="InterPro" id="IPR008978">
    <property type="entry name" value="HSP20-like_chaperone"/>
</dbReference>
<evidence type="ECO:0000256" key="2">
    <source>
        <dbReference type="SAM" id="MobiDB-lite"/>
    </source>
</evidence>
<reference evidence="4 5" key="1">
    <citation type="submission" date="2018-08" db="EMBL/GenBank/DDBJ databases">
        <title>Genome and evolution of the arbuscular mycorrhizal fungus Diversispora epigaea (formerly Glomus versiforme) and its bacterial endosymbionts.</title>
        <authorList>
            <person name="Sun X."/>
            <person name="Fei Z."/>
            <person name="Harrison M."/>
        </authorList>
    </citation>
    <scope>NUCLEOTIDE SEQUENCE [LARGE SCALE GENOMIC DNA]</scope>
    <source>
        <strain evidence="4 5">IT104</strain>
    </source>
</reference>
<dbReference type="OrthoDB" id="2382490at2759"/>
<protein>
    <recommendedName>
        <fullName evidence="3">SHSP domain-containing protein</fullName>
    </recommendedName>
</protein>
<feature type="compositionally biased region" description="Basic and acidic residues" evidence="2">
    <location>
        <begin position="14"/>
        <end position="23"/>
    </location>
</feature>
<dbReference type="Proteomes" id="UP000266861">
    <property type="component" value="Unassembled WGS sequence"/>
</dbReference>
<accession>A0A397J801</accession>
<dbReference type="AlphaFoldDB" id="A0A397J801"/>
<dbReference type="Gene3D" id="2.60.40.790">
    <property type="match status" value="1"/>
</dbReference>
<name>A0A397J801_9GLOM</name>
<dbReference type="CDD" id="cd00298">
    <property type="entry name" value="ACD_sHsps_p23-like"/>
    <property type="match status" value="1"/>
</dbReference>
<dbReference type="InterPro" id="IPR002068">
    <property type="entry name" value="A-crystallin/Hsp20_dom"/>
</dbReference>
<comment type="similarity">
    <text evidence="1">Belongs to the small heat shock protein (HSP20) family.</text>
</comment>
<evidence type="ECO:0000256" key="1">
    <source>
        <dbReference type="PROSITE-ProRule" id="PRU00285"/>
    </source>
</evidence>
<proteinExistence type="inferred from homology"/>
<dbReference type="SUPFAM" id="SSF49764">
    <property type="entry name" value="HSP20-like chaperones"/>
    <property type="match status" value="1"/>
</dbReference>
<feature type="region of interest" description="Disordered" evidence="2">
    <location>
        <begin position="1"/>
        <end position="28"/>
    </location>
</feature>